<reference evidence="1 2" key="1">
    <citation type="journal article" date="2005" name="J. Bacteriol.">
        <title>Insights into genome plasticity and pathogenicity of the plant pathogenic Bacterium Xanthomonas campestris pv. vesicatoria revealed by the complete genome sequence.</title>
        <authorList>
            <person name="Thieme F."/>
            <person name="Koebnik R."/>
            <person name="Bekel T."/>
            <person name="Berger C."/>
            <person name="Boch J."/>
            <person name="Buettner D."/>
            <person name="Caldana C."/>
            <person name="Gaigalat L."/>
            <person name="Goesmann A."/>
            <person name="Kay S."/>
            <person name="Kirchner O."/>
            <person name="Lanz C."/>
            <person name="Linke B."/>
            <person name="McHardy A.C."/>
            <person name="Meyer F."/>
            <person name="Mittenhuber G."/>
            <person name="Nies D.H."/>
            <person name="Niesbach-Kloesgen U."/>
            <person name="Patschkowski T."/>
            <person name="Rueckert C."/>
            <person name="Rupp O."/>
            <person name="Schneicker S."/>
            <person name="Schuster S.C."/>
            <person name="Vorhoelter F.J."/>
            <person name="Weber E."/>
            <person name="Puehler A."/>
            <person name="Bonas U."/>
            <person name="Bartels D."/>
            <person name="Kaiser O."/>
        </authorList>
    </citation>
    <scope>NUCLEOTIDE SEQUENCE [LARGE SCALE GENOMIC DNA]</scope>
    <source>
        <strain evidence="1 2">85-10</strain>
    </source>
</reference>
<gene>
    <name evidence="1" type="ordered locus">XCV2001</name>
</gene>
<name>Q3BU31_XANE5</name>
<evidence type="ECO:0000313" key="2">
    <source>
        <dbReference type="Proteomes" id="UP000007069"/>
    </source>
</evidence>
<dbReference type="KEGG" id="xcv:XCV2001"/>
<accession>Q3BU31</accession>
<sequence length="108" mass="11536">MAFFVGRSICRASDGLDECCRIPVARRQTPLPALECQMARNQARCLLQEPGRTEMVADGQHGSSAAIPPDNDASCFERHAYCIGSANPMLAAFRVIGPIRVGTASSIG</sequence>
<proteinExistence type="predicted"/>
<dbReference type="EMBL" id="AM039952">
    <property type="protein sequence ID" value="CAJ23678.1"/>
    <property type="molecule type" value="Genomic_DNA"/>
</dbReference>
<dbReference type="AlphaFoldDB" id="Q3BU31"/>
<evidence type="ECO:0000313" key="1">
    <source>
        <dbReference type="EMBL" id="CAJ23678.1"/>
    </source>
</evidence>
<dbReference type="Proteomes" id="UP000007069">
    <property type="component" value="Chromosome"/>
</dbReference>
<dbReference type="HOGENOM" id="CLU_2195883_0_0_6"/>
<organism evidence="2">
    <name type="scientific">Xanthomonas euvesicatoria pv. vesicatoria (strain 85-10)</name>
    <name type="common">Xanthomonas campestris pv. vesicatoria</name>
    <dbReference type="NCBI Taxonomy" id="316273"/>
    <lineage>
        <taxon>Bacteria</taxon>
        <taxon>Pseudomonadati</taxon>
        <taxon>Pseudomonadota</taxon>
        <taxon>Gammaproteobacteria</taxon>
        <taxon>Lysobacterales</taxon>
        <taxon>Lysobacteraceae</taxon>
        <taxon>Xanthomonas</taxon>
    </lineage>
</organism>
<protein>
    <submittedName>
        <fullName evidence="1">Uncharacterized protein</fullName>
    </submittedName>
</protein>